<accession>A0ABU9CBK8</accession>
<comment type="caution">
    <text evidence="1">The sequence shown here is derived from an EMBL/GenBank/DDBJ whole genome shotgun (WGS) entry which is preliminary data.</text>
</comment>
<keyword evidence="2" id="KW-1185">Reference proteome</keyword>
<sequence length="270" mass="29644">MATRHPHRGAPHTWHSLIEWRALLEMAMLPMAWPLLATAQPGDGHPVLLLPGFMADEGTLVALKLFLRGRGYDVQTWGLGRNIGFQRRHAEALEKKIRYLHHKTGRKVSLVGWSLGGVFSMYGALQASECVRQVITLGSPISVDPEGSRSPPLVKALYRMIAHPMGPEVHVMQPRAKRLREHQLPPVPISALYSISDGVVPPQEATVDGPDTQVENIRVAGSHTGLGFNAMVMCVVADRLALPEGQWRPFQPAGLPGMAYKLLTHDALPV</sequence>
<evidence type="ECO:0000313" key="1">
    <source>
        <dbReference type="EMBL" id="MEK8049143.1"/>
    </source>
</evidence>
<dbReference type="InterPro" id="IPR029058">
    <property type="entry name" value="AB_hydrolase_fold"/>
</dbReference>
<proteinExistence type="predicted"/>
<reference evidence="1 2" key="1">
    <citation type="submission" date="2024-04" db="EMBL/GenBank/DDBJ databases">
        <title>Novel species of the genus Ideonella isolated from streams.</title>
        <authorList>
            <person name="Lu H."/>
        </authorList>
    </citation>
    <scope>NUCLEOTIDE SEQUENCE [LARGE SCALE GENOMIC DNA]</scope>
    <source>
        <strain evidence="1 2">DXS22W</strain>
    </source>
</reference>
<dbReference type="GO" id="GO:0016787">
    <property type="term" value="F:hydrolase activity"/>
    <property type="evidence" value="ECO:0007669"/>
    <property type="project" value="UniProtKB-KW"/>
</dbReference>
<gene>
    <name evidence="1" type="ORF">AACH10_02725</name>
</gene>
<protein>
    <submittedName>
        <fullName evidence="1">Alpha/beta hydrolase</fullName>
    </submittedName>
</protein>
<dbReference type="PANTHER" id="PTHR37946:SF1">
    <property type="entry name" value="SLL1969 PROTEIN"/>
    <property type="match status" value="1"/>
</dbReference>
<dbReference type="SUPFAM" id="SSF53474">
    <property type="entry name" value="alpha/beta-Hydrolases"/>
    <property type="match status" value="1"/>
</dbReference>
<dbReference type="EMBL" id="JBBUTH010000001">
    <property type="protein sequence ID" value="MEK8049143.1"/>
    <property type="molecule type" value="Genomic_DNA"/>
</dbReference>
<name>A0ABU9CBK8_9BURK</name>
<keyword evidence="1" id="KW-0378">Hydrolase</keyword>
<evidence type="ECO:0000313" key="2">
    <source>
        <dbReference type="Proteomes" id="UP001365405"/>
    </source>
</evidence>
<dbReference type="Gene3D" id="3.40.50.1820">
    <property type="entry name" value="alpha/beta hydrolase"/>
    <property type="match status" value="1"/>
</dbReference>
<dbReference type="RefSeq" id="WP_341408815.1">
    <property type="nucleotide sequence ID" value="NZ_JBBUTH010000001.1"/>
</dbReference>
<dbReference type="PANTHER" id="PTHR37946">
    <property type="entry name" value="SLL1969 PROTEIN"/>
    <property type="match status" value="1"/>
</dbReference>
<organism evidence="1 2">
    <name type="scientific">Pseudaquabacterium inlustre</name>
    <dbReference type="NCBI Taxonomy" id="2984192"/>
    <lineage>
        <taxon>Bacteria</taxon>
        <taxon>Pseudomonadati</taxon>
        <taxon>Pseudomonadota</taxon>
        <taxon>Betaproteobacteria</taxon>
        <taxon>Burkholderiales</taxon>
        <taxon>Sphaerotilaceae</taxon>
        <taxon>Pseudaquabacterium</taxon>
    </lineage>
</organism>
<dbReference type="Proteomes" id="UP001365405">
    <property type="component" value="Unassembled WGS sequence"/>
</dbReference>